<dbReference type="AlphaFoldDB" id="A0A2Z7ALX1"/>
<dbReference type="EMBL" id="KV014454">
    <property type="protein sequence ID" value="KZV22130.1"/>
    <property type="molecule type" value="Genomic_DNA"/>
</dbReference>
<keyword evidence="2" id="KW-1185">Reference proteome</keyword>
<evidence type="ECO:0000313" key="1">
    <source>
        <dbReference type="EMBL" id="KZV22130.1"/>
    </source>
</evidence>
<evidence type="ECO:0000313" key="2">
    <source>
        <dbReference type="Proteomes" id="UP000250235"/>
    </source>
</evidence>
<accession>A0A2Z7ALX1</accession>
<sequence length="96" mass="11620">MIKEEQIREALDEKNRAKLVKGQTRSEKRKPDQGSWLSWILERDGFIVDNVEYEEEEEMWRQESVILNSCRWRKITIVKEETRWEGNQLGNKLRAQ</sequence>
<protein>
    <submittedName>
        <fullName evidence="1">Uncharacterized protein</fullName>
    </submittedName>
</protein>
<proteinExistence type="predicted"/>
<reference evidence="1 2" key="1">
    <citation type="journal article" date="2015" name="Proc. Natl. Acad. Sci. U.S.A.">
        <title>The resurrection genome of Boea hygrometrica: A blueprint for survival of dehydration.</title>
        <authorList>
            <person name="Xiao L."/>
            <person name="Yang G."/>
            <person name="Zhang L."/>
            <person name="Yang X."/>
            <person name="Zhao S."/>
            <person name="Ji Z."/>
            <person name="Zhou Q."/>
            <person name="Hu M."/>
            <person name="Wang Y."/>
            <person name="Chen M."/>
            <person name="Xu Y."/>
            <person name="Jin H."/>
            <person name="Xiao X."/>
            <person name="Hu G."/>
            <person name="Bao F."/>
            <person name="Hu Y."/>
            <person name="Wan P."/>
            <person name="Li L."/>
            <person name="Deng X."/>
            <person name="Kuang T."/>
            <person name="Xiang C."/>
            <person name="Zhu J.K."/>
            <person name="Oliver M.J."/>
            <person name="He Y."/>
        </authorList>
    </citation>
    <scope>NUCLEOTIDE SEQUENCE [LARGE SCALE GENOMIC DNA]</scope>
    <source>
        <strain evidence="2">cv. XS01</strain>
    </source>
</reference>
<name>A0A2Z7ALX1_9LAMI</name>
<gene>
    <name evidence="1" type="ORF">F511_11658</name>
</gene>
<organism evidence="1 2">
    <name type="scientific">Dorcoceras hygrometricum</name>
    <dbReference type="NCBI Taxonomy" id="472368"/>
    <lineage>
        <taxon>Eukaryota</taxon>
        <taxon>Viridiplantae</taxon>
        <taxon>Streptophyta</taxon>
        <taxon>Embryophyta</taxon>
        <taxon>Tracheophyta</taxon>
        <taxon>Spermatophyta</taxon>
        <taxon>Magnoliopsida</taxon>
        <taxon>eudicotyledons</taxon>
        <taxon>Gunneridae</taxon>
        <taxon>Pentapetalae</taxon>
        <taxon>asterids</taxon>
        <taxon>lamiids</taxon>
        <taxon>Lamiales</taxon>
        <taxon>Gesneriaceae</taxon>
        <taxon>Didymocarpoideae</taxon>
        <taxon>Trichosporeae</taxon>
        <taxon>Loxocarpinae</taxon>
        <taxon>Dorcoceras</taxon>
    </lineage>
</organism>
<dbReference type="Proteomes" id="UP000250235">
    <property type="component" value="Unassembled WGS sequence"/>
</dbReference>